<accession>A2E1F6</accession>
<dbReference type="AlphaFoldDB" id="A2E1F6"/>
<gene>
    <name evidence="1" type="ORF">TVAG_343520</name>
</gene>
<dbReference type="VEuPathDB" id="TrichDB:TVAG_343520"/>
<reference evidence="1" key="2">
    <citation type="journal article" date="2007" name="Science">
        <title>Draft genome sequence of the sexually transmitted pathogen Trichomonas vaginalis.</title>
        <authorList>
            <person name="Carlton J.M."/>
            <person name="Hirt R.P."/>
            <person name="Silva J.C."/>
            <person name="Delcher A.L."/>
            <person name="Schatz M."/>
            <person name="Zhao Q."/>
            <person name="Wortman J.R."/>
            <person name="Bidwell S.L."/>
            <person name="Alsmark U.C.M."/>
            <person name="Besteiro S."/>
            <person name="Sicheritz-Ponten T."/>
            <person name="Noel C.J."/>
            <person name="Dacks J.B."/>
            <person name="Foster P.G."/>
            <person name="Simillion C."/>
            <person name="Van de Peer Y."/>
            <person name="Miranda-Saavedra D."/>
            <person name="Barton G.J."/>
            <person name="Westrop G.D."/>
            <person name="Mueller S."/>
            <person name="Dessi D."/>
            <person name="Fiori P.L."/>
            <person name="Ren Q."/>
            <person name="Paulsen I."/>
            <person name="Zhang H."/>
            <person name="Bastida-Corcuera F.D."/>
            <person name="Simoes-Barbosa A."/>
            <person name="Brown M.T."/>
            <person name="Hayes R.D."/>
            <person name="Mukherjee M."/>
            <person name="Okumura C.Y."/>
            <person name="Schneider R."/>
            <person name="Smith A.J."/>
            <person name="Vanacova S."/>
            <person name="Villalvazo M."/>
            <person name="Haas B.J."/>
            <person name="Pertea M."/>
            <person name="Feldblyum T.V."/>
            <person name="Utterback T.R."/>
            <person name="Shu C.L."/>
            <person name="Osoegawa K."/>
            <person name="de Jong P.J."/>
            <person name="Hrdy I."/>
            <person name="Horvathova L."/>
            <person name="Zubacova Z."/>
            <person name="Dolezal P."/>
            <person name="Malik S.B."/>
            <person name="Logsdon J.M. Jr."/>
            <person name="Henze K."/>
            <person name="Gupta A."/>
            <person name="Wang C.C."/>
            <person name="Dunne R.L."/>
            <person name="Upcroft J.A."/>
            <person name="Upcroft P."/>
            <person name="White O."/>
            <person name="Salzberg S.L."/>
            <person name="Tang P."/>
            <person name="Chiu C.-H."/>
            <person name="Lee Y.-S."/>
            <person name="Embley T.M."/>
            <person name="Coombs G.H."/>
            <person name="Mottram J.C."/>
            <person name="Tachezy J."/>
            <person name="Fraser-Liggett C.M."/>
            <person name="Johnson P.J."/>
        </authorList>
    </citation>
    <scope>NUCLEOTIDE SEQUENCE [LARGE SCALE GENOMIC DNA]</scope>
    <source>
        <strain evidence="1">G3</strain>
    </source>
</reference>
<evidence type="ECO:0000313" key="1">
    <source>
        <dbReference type="EMBL" id="EAY13523.1"/>
    </source>
</evidence>
<protein>
    <submittedName>
        <fullName evidence="1">Uncharacterized protein</fullName>
    </submittedName>
</protein>
<reference evidence="1" key="1">
    <citation type="submission" date="2006-10" db="EMBL/GenBank/DDBJ databases">
        <authorList>
            <person name="Amadeo P."/>
            <person name="Zhao Q."/>
            <person name="Wortman J."/>
            <person name="Fraser-Liggett C."/>
            <person name="Carlton J."/>
        </authorList>
    </citation>
    <scope>NUCLEOTIDE SEQUENCE</scope>
    <source>
        <strain evidence="1">G3</strain>
    </source>
</reference>
<sequence>MNSRSRLGYYLQFLAVEDAESAFYELIDQMSTHDFDPTISMTFIATLSFIFQFLPIESRLITIYTSYINFKKHFISTDNIFLQNFVKFLAAGGGIILPCKPQIVDGYMTLLPNNPQCAKLIGFLIASDSALLSPFLWSHLNSHKFEEKFISMLASVIFSCPSLVCDETFNNFHEKVIKECFNIVKNKDNKFSLIEESLVVIAYYIRNKKAEPFDILPIFTEPNLNSLAVECWANYASYGDLSKIPKFSSESIPSASFLNLIVEAIKNPKFTLQSISVPHWLWNAIITEFTSNLPLLTGEYHHSILSLTIDELNSVFQMVQYLPSWVFVQCVNSRNSSPDINIRLLKIISDIPLSIAIAHKIELFNYFKFVNKLPRISKELINAITSIFIPVNELTHKFIKTITYNIDFFNETSILNDLPILTNFLNFKVHPDYIIPVFYAIYENLDSYSFSLSFLQTIMMFFASIIPFLSNNMVSYIGSFAVAILSSGFYPELDPSFKSNPSIEKIFRLSAKYNTVISSDLVFNPLYKLADSLPLVVPALKIIQKIPTNLIENIAFLWEILPKCLQISPIFTLQSLLAHLSYHLNNQLSGPIQKCCDTIIKIMKFTNETAIKILATAFFDQTILMHRTYPDNLNKFSDDLITDDPSTTRIILKYTPKLMKYVLDKENQLSLLFESNCPKIGEEIFQEISEKLKTNLPYRIQIRFREILKQHNMDAPEYTGEVCWLKRFLEGYKYQKPKSPDYSKMTTDEVINAVSLFVPVDKSKSPNIIRLNCMKLLRKNPMFSVPYKRLIALSGDLDECNFWLQKEKFLKNIPFEPVGSEKSDIFPVLMSKDPIDPSPEDSDFILLLKLRLFKSRDALPLVSQYNSPTIMTKFLKVRIVLPIETLNELVSTSILMSSRINLITYLQFYLQNSPNLTVFDKSAFQSLLRISPSNSFIFTSTFLFMASIATMKIKVPDEEELIGNFLVDVFKNAKWSSAYLYALLPAIRSLYSGLPPNNVGRKEVKKFFSEFPRSLVDNTLLAPIYDDFISVL</sequence>
<evidence type="ECO:0000313" key="2">
    <source>
        <dbReference type="Proteomes" id="UP000001542"/>
    </source>
</evidence>
<name>A2E1F6_TRIV3</name>
<proteinExistence type="predicted"/>
<organism evidence="1 2">
    <name type="scientific">Trichomonas vaginalis (strain ATCC PRA-98 / G3)</name>
    <dbReference type="NCBI Taxonomy" id="412133"/>
    <lineage>
        <taxon>Eukaryota</taxon>
        <taxon>Metamonada</taxon>
        <taxon>Parabasalia</taxon>
        <taxon>Trichomonadida</taxon>
        <taxon>Trichomonadidae</taxon>
        <taxon>Trichomonas</taxon>
    </lineage>
</organism>
<dbReference type="KEGG" id="tva:4771502"/>
<dbReference type="EMBL" id="DS113284">
    <property type="protein sequence ID" value="EAY13523.1"/>
    <property type="molecule type" value="Genomic_DNA"/>
</dbReference>
<dbReference type="RefSeq" id="XP_001325746.1">
    <property type="nucleotide sequence ID" value="XM_001325711.1"/>
</dbReference>
<dbReference type="Proteomes" id="UP000001542">
    <property type="component" value="Unassembled WGS sequence"/>
</dbReference>
<keyword evidence="2" id="KW-1185">Reference proteome</keyword>
<dbReference type="InParanoid" id="A2E1F6"/>
<dbReference type="VEuPathDB" id="TrichDB:TVAGG3_0319920"/>